<keyword evidence="1" id="KW-0812">Transmembrane</keyword>
<feature type="transmembrane region" description="Helical" evidence="1">
    <location>
        <begin position="118"/>
        <end position="138"/>
    </location>
</feature>
<reference evidence="2" key="1">
    <citation type="submission" date="2020-12" db="EMBL/GenBank/DDBJ databases">
        <title>Metabolic potential, ecology and presence of endohyphal bacteria is reflected in genomic diversity of Mucoromycotina.</title>
        <authorList>
            <person name="Muszewska A."/>
            <person name="Okrasinska A."/>
            <person name="Steczkiewicz K."/>
            <person name="Drgas O."/>
            <person name="Orlowska M."/>
            <person name="Perlinska-Lenart U."/>
            <person name="Aleksandrzak-Piekarczyk T."/>
            <person name="Szatraj K."/>
            <person name="Zielenkiewicz U."/>
            <person name="Pilsyk S."/>
            <person name="Malc E."/>
            <person name="Mieczkowski P."/>
            <person name="Kruszewska J.S."/>
            <person name="Biernat P."/>
            <person name="Pawlowska J."/>
        </authorList>
    </citation>
    <scope>NUCLEOTIDE SEQUENCE</scope>
    <source>
        <strain evidence="2">WA0000051536</strain>
    </source>
</reference>
<dbReference type="EMBL" id="JAEPRA010000005">
    <property type="protein sequence ID" value="KAG2185689.1"/>
    <property type="molecule type" value="Genomic_DNA"/>
</dbReference>
<dbReference type="OrthoDB" id="2412554at2759"/>
<protein>
    <submittedName>
        <fullName evidence="2">Uncharacterized protein</fullName>
    </submittedName>
</protein>
<comment type="caution">
    <text evidence="2">The sequence shown here is derived from an EMBL/GenBank/DDBJ whole genome shotgun (WGS) entry which is preliminary data.</text>
</comment>
<sequence>MDTFGSIDPAALAVAIIAVLYGMKDTLSNWTEIMENSIGYLVMLQYANACGSRTILKFLDDVGNEDHSRYAFDGVTIKELKFANHIVKRCQIWKMAWWMDIVLTAGLGIQIFPQPIRWLLWTTIILISSPIAVIAKVWDKVTYETAKRNLGIDAAYNFLFTYMTEDYKFGTGRASEDNIRMFALRTIIALGFGDDLGALGLLKLCTPTTTYTRVDFLTHVAVAKKVDRYYKPGNETFSKIHIELEFDPVEIVAIDGFSRPAGGYTALALSMAAKWLATAKDIKPMIPYVSWELQAATQAHLSKDSQKEYKSKQLAWRTVDTCIIISRAVRVAMDKDCKSDTEGISELEKLLEGCFPGKLPFKRPSFGDMKGQFPWCSIDHSQSDCVCNCLALPYEAVSFQAVVGHNFSQRVPTLVISENEQKAYYDVIYGGKNAVRLREHNLRDFILGDFLEVFGVIVAGKSPNHTPSNGHVVTVQVQP</sequence>
<proteinExistence type="predicted"/>
<evidence type="ECO:0000256" key="1">
    <source>
        <dbReference type="SAM" id="Phobius"/>
    </source>
</evidence>
<feature type="transmembrane region" description="Helical" evidence="1">
    <location>
        <begin position="95"/>
        <end position="112"/>
    </location>
</feature>
<organism evidence="2 3">
    <name type="scientific">Umbelopsis vinacea</name>
    <dbReference type="NCBI Taxonomy" id="44442"/>
    <lineage>
        <taxon>Eukaryota</taxon>
        <taxon>Fungi</taxon>
        <taxon>Fungi incertae sedis</taxon>
        <taxon>Mucoromycota</taxon>
        <taxon>Mucoromycotina</taxon>
        <taxon>Umbelopsidomycetes</taxon>
        <taxon>Umbelopsidales</taxon>
        <taxon>Umbelopsidaceae</taxon>
        <taxon>Umbelopsis</taxon>
    </lineage>
</organism>
<keyword evidence="3" id="KW-1185">Reference proteome</keyword>
<feature type="transmembrane region" description="Helical" evidence="1">
    <location>
        <begin position="6"/>
        <end position="23"/>
    </location>
</feature>
<gene>
    <name evidence="2" type="ORF">INT44_002482</name>
</gene>
<evidence type="ECO:0000313" key="3">
    <source>
        <dbReference type="Proteomes" id="UP000612746"/>
    </source>
</evidence>
<keyword evidence="1" id="KW-0472">Membrane</keyword>
<evidence type="ECO:0000313" key="2">
    <source>
        <dbReference type="EMBL" id="KAG2185689.1"/>
    </source>
</evidence>
<keyword evidence="1" id="KW-1133">Transmembrane helix</keyword>
<dbReference type="Proteomes" id="UP000612746">
    <property type="component" value="Unassembled WGS sequence"/>
</dbReference>
<name>A0A8H7Q611_9FUNG</name>
<dbReference type="AlphaFoldDB" id="A0A8H7Q611"/>
<accession>A0A8H7Q611</accession>